<evidence type="ECO:0000256" key="2">
    <source>
        <dbReference type="ARBA" id="ARBA00012438"/>
    </source>
</evidence>
<dbReference type="PANTHER" id="PTHR43395:SF1">
    <property type="entry name" value="CHEMOTAXIS PROTEIN CHEA"/>
    <property type="match status" value="1"/>
</dbReference>
<dbReference type="InterPro" id="IPR036890">
    <property type="entry name" value="HATPase_C_sf"/>
</dbReference>
<dbReference type="EMBL" id="CP155571">
    <property type="protein sequence ID" value="XFO70605.1"/>
    <property type="molecule type" value="Genomic_DNA"/>
</dbReference>
<keyword evidence="3" id="KW-0418">Kinase</keyword>
<sequence>MAGTGSKQLRKVLGNQFLLQAETIVLESSKLYELEEKIRCLLAPCQAEPLIEELRRLRYKPFRDLIDMLPEYIADLAVNQGKEIAPLRITGPEALVDPVHYHDFAQALVHVFRNAVAHGVETPDERLEAGKQPQGRITCHIKEQGANLVITIADDGRGIDDKLIRRVAIARGICSEHAAYGLAEEEAIRLILADGFSSADNANELSGRGVGLAAVKQELDKLGGHLEIMSTVGKGTKFTFILPVMKTGCRLSIKGVTEENGTCACCG</sequence>
<dbReference type="InterPro" id="IPR004358">
    <property type="entry name" value="Sig_transdc_His_kin-like_C"/>
</dbReference>
<dbReference type="InterPro" id="IPR003594">
    <property type="entry name" value="HATPase_dom"/>
</dbReference>
<dbReference type="InterPro" id="IPR051315">
    <property type="entry name" value="Bact_Chemotaxis_CheA"/>
</dbReference>
<dbReference type="Proteomes" id="UP000216052">
    <property type="component" value="Chromosome"/>
</dbReference>
<name>A0ABZ3IX86_SPOA4</name>
<dbReference type="SMART" id="SM00387">
    <property type="entry name" value="HATPase_c"/>
    <property type="match status" value="1"/>
</dbReference>
<evidence type="ECO:0000259" key="5">
    <source>
        <dbReference type="PROSITE" id="PS50109"/>
    </source>
</evidence>
<comment type="catalytic activity">
    <reaction evidence="1">
        <text>ATP + protein L-histidine = ADP + protein N-phospho-L-histidine.</text>
        <dbReference type="EC" id="2.7.13.3"/>
    </reaction>
</comment>
<evidence type="ECO:0000313" key="7">
    <source>
        <dbReference type="Proteomes" id="UP000216052"/>
    </source>
</evidence>
<organism evidence="6 7">
    <name type="scientific">Sporomusa acidovorans (strain ATCC 49682 / DSM 3132 / Mol)</name>
    <dbReference type="NCBI Taxonomy" id="1123286"/>
    <lineage>
        <taxon>Bacteria</taxon>
        <taxon>Bacillati</taxon>
        <taxon>Bacillota</taxon>
        <taxon>Negativicutes</taxon>
        <taxon>Selenomonadales</taxon>
        <taxon>Sporomusaceae</taxon>
        <taxon>Sporomusa</taxon>
    </lineage>
</organism>
<evidence type="ECO:0000313" key="6">
    <source>
        <dbReference type="EMBL" id="XFO70605.1"/>
    </source>
</evidence>
<keyword evidence="4" id="KW-0902">Two-component regulatory system</keyword>
<keyword evidence="7" id="KW-1185">Reference proteome</keyword>
<keyword evidence="3" id="KW-0808">Transferase</keyword>
<reference evidence="6" key="1">
    <citation type="submission" date="2024-05" db="EMBL/GenBank/DDBJ databases">
        <title>Isolation and characterization of Sporomusa carbonis sp. nov., a carboxydotrophic hydrogenogen in the genus of Sporomusa isolated from a charcoal burning pile.</title>
        <authorList>
            <person name="Boeer T."/>
            <person name="Rosenbaum F."/>
            <person name="Eysell L."/>
            <person name="Mueller V."/>
            <person name="Daniel R."/>
            <person name="Poehlein A."/>
        </authorList>
    </citation>
    <scope>NUCLEOTIDE SEQUENCE [LARGE SCALE GENOMIC DNA]</scope>
    <source>
        <strain evidence="6">DSM 3132</strain>
    </source>
</reference>
<dbReference type="PANTHER" id="PTHR43395">
    <property type="entry name" value="SENSOR HISTIDINE KINASE CHEA"/>
    <property type="match status" value="1"/>
</dbReference>
<proteinExistence type="predicted"/>
<feature type="domain" description="Histidine kinase" evidence="5">
    <location>
        <begin position="108"/>
        <end position="246"/>
    </location>
</feature>
<gene>
    <name evidence="6" type="ORF">SPACI_006040</name>
</gene>
<evidence type="ECO:0000256" key="3">
    <source>
        <dbReference type="ARBA" id="ARBA00022777"/>
    </source>
</evidence>
<protein>
    <recommendedName>
        <fullName evidence="2">histidine kinase</fullName>
        <ecNumber evidence="2">2.7.13.3</ecNumber>
    </recommendedName>
</protein>
<dbReference type="EC" id="2.7.13.3" evidence="2"/>
<accession>A0ABZ3IX86</accession>
<dbReference type="PRINTS" id="PR00344">
    <property type="entry name" value="BCTRLSENSOR"/>
</dbReference>
<dbReference type="PROSITE" id="PS50109">
    <property type="entry name" value="HIS_KIN"/>
    <property type="match status" value="1"/>
</dbReference>
<evidence type="ECO:0000256" key="1">
    <source>
        <dbReference type="ARBA" id="ARBA00000085"/>
    </source>
</evidence>
<dbReference type="InterPro" id="IPR005467">
    <property type="entry name" value="His_kinase_dom"/>
</dbReference>
<dbReference type="Gene3D" id="3.30.565.10">
    <property type="entry name" value="Histidine kinase-like ATPase, C-terminal domain"/>
    <property type="match status" value="1"/>
</dbReference>
<dbReference type="SUPFAM" id="SSF55874">
    <property type="entry name" value="ATPase domain of HSP90 chaperone/DNA topoisomerase II/histidine kinase"/>
    <property type="match status" value="1"/>
</dbReference>
<evidence type="ECO:0000256" key="4">
    <source>
        <dbReference type="ARBA" id="ARBA00023012"/>
    </source>
</evidence>
<dbReference type="Pfam" id="PF02518">
    <property type="entry name" value="HATPase_c"/>
    <property type="match status" value="1"/>
</dbReference>